<organism evidence="1 2">
    <name type="scientific">Tenacibaculum phage PTm5</name>
    <dbReference type="NCBI Taxonomy" id="2547426"/>
    <lineage>
        <taxon>Viruses</taxon>
        <taxon>Duplodnaviria</taxon>
        <taxon>Heunggongvirae</taxon>
        <taxon>Uroviricota</taxon>
        <taxon>Caudoviricetes</taxon>
        <taxon>Shirahamavirus</taxon>
        <taxon>Shirahamavirus PTm1</taxon>
    </lineage>
</organism>
<sequence>MITMFITQDNRILNNNDTLYFENTSVGLSSSRNVYLVSDTKLTSLQIKYKLDDSFSNDFKIYSLNRWSYTITITTGTVVAGTFSVHGHSITVTATDTPTTVASKLKTVMDSSNKYYSVSVNAGVVTVIPTQSGQTVDNHLSNGTTTSNGITFDTAGVAPTDILTIVSEQNLTNVDYFERSGKHVYKINLLFSPQYETGVHDEQYSFAHNSQVDIVYNNGTAKTHSIKVNGRCQHIDGKLTVALQNFKKYLNEDYYQAFFDSKLNTNEQDQVLLNRKKREYLMVMFEMTGFIGAYKSLLTAIEYFGWGQLLELKEYWKSISSNQYKLTSIKNQVLDKIDKQLTGFKKSNQMSLTYKVNDFKGNFDSDGLPIYENVLTDTDTVITKLYSLKAVLECDFLTLNTKIFDITGEIQAVVGHELNIWLNSSTITDVRLNENVNSDIEWSVKDKVIDIEEHQVIVDAFAFETDNTTAGSEKLKFLTPTPTSTAFNKTYFDVLKVLDDTSTLADFEYATQYARLDFGLIELDVTKIETSLYTSFRYLVYLWGSTTELFKSNTKPISQLGGGIKCGIQKVGSFRLVLALFDHYGGMSVVGLNEAIQVRNKPINFRIAKHSIVDTAGEYKDLRLHSTMEDLVSTDTDKSNVVDSISETLDVNTYNPLTNMPTMTVLKHYETKFDMHSVYSQVRELNSIPATKTKGLPVSIWGYKYGTMIYDIIGNGNQGNRYLRLRLFDHHNWSEVSLSYDTTTYPTPERFLIRFIELLNGQPSTSPFAKFTYDINYYSNNPQGNQSDGRPMLRIKAKEPSFTLNMFSYDVQKSFAHTDFTGAIDTTDIMIFSTVDTSNIIQHNGRNTRSNLVVKVGSKTLTMDKPYANIDELITDLDAWRTAQSVKELSYWKGDSNTLVVTCQADFSLKHNQFGHYVDIFRGAVGTRLEYIQDGTDIKLGEPVYAFVDDNSKLNSANVSWVLKDSLTNQVITTQYAQAFRYVMVKQGSFTLECTSTDKYGTTTTIKQGVYLVDMV</sequence>
<dbReference type="Proteomes" id="UP000424080">
    <property type="component" value="Segment"/>
</dbReference>
<proteinExistence type="predicted"/>
<accession>A0A5S9HY80</accession>
<reference evidence="1 2" key="1">
    <citation type="journal article" date="2019" name="Arch. Virol.">
        <title>A novel jumbo Tenacibaculum maritimum lytic phage with head-fiber-like appendages.</title>
        <authorList>
            <person name="Kawato Y."/>
            <person name="Istiqomah I."/>
            <person name="Gaafar A.Y."/>
            <person name="Hanaoka M."/>
            <person name="Ishimaru K."/>
            <person name="Yasuike M."/>
            <person name="Nishiki I."/>
            <person name="Nakamura Y."/>
            <person name="Fujiwara A."/>
            <person name="Nakai T."/>
        </authorList>
    </citation>
    <scope>NUCLEOTIDE SEQUENCE [LARGE SCALE GENOMIC DNA]</scope>
    <source>
        <strain evidence="1 2">PTm5</strain>
    </source>
</reference>
<evidence type="ECO:0000313" key="2">
    <source>
        <dbReference type="Proteomes" id="UP000424080"/>
    </source>
</evidence>
<evidence type="ECO:0000313" key="1">
    <source>
        <dbReference type="EMBL" id="BBI90877.1"/>
    </source>
</evidence>
<dbReference type="EMBL" id="AP019525">
    <property type="protein sequence ID" value="BBI90877.1"/>
    <property type="molecule type" value="Genomic_DNA"/>
</dbReference>
<name>A0A5S9HY80_9CAUD</name>
<protein>
    <submittedName>
        <fullName evidence="1">Uncharacterized protein</fullName>
    </submittedName>
</protein>